<keyword evidence="3" id="KW-1185">Reference proteome</keyword>
<dbReference type="PANTHER" id="PTHR36438:SF1">
    <property type="entry name" value="IRON-SULFUR CLUSTER REPAIR PROTEIN YTFE"/>
    <property type="match status" value="1"/>
</dbReference>
<dbReference type="InterPro" id="IPR019903">
    <property type="entry name" value="RIC_family"/>
</dbReference>
<dbReference type="RefSeq" id="WP_265788636.1">
    <property type="nucleotide sequence ID" value="NZ_BAABRS010000001.1"/>
</dbReference>
<protein>
    <recommendedName>
        <fullName evidence="4">Iron-sulfur cluster repair protein YtfE, RIC family, contains ScdAN and hemerythrin domains</fullName>
    </recommendedName>
</protein>
<comment type="caution">
    <text evidence="2">The sequence shown here is derived from an EMBL/GenBank/DDBJ whole genome shotgun (WGS) entry which is preliminary data.</text>
</comment>
<reference evidence="2 3" key="1">
    <citation type="submission" date="2021-11" db="EMBL/GenBank/DDBJ databases">
        <title>Aliifidinibius sp. nov., a new bacterium isolated from saline soil.</title>
        <authorList>
            <person name="Galisteo C."/>
            <person name="De La Haba R."/>
            <person name="Sanchez-Porro C."/>
            <person name="Ventosa A."/>
        </authorList>
    </citation>
    <scope>NUCLEOTIDE SEQUENCE [LARGE SCALE GENOMIC DNA]</scope>
    <source>
        <strain evidence="2 3">KACC 190600</strain>
    </source>
</reference>
<evidence type="ECO:0000313" key="3">
    <source>
        <dbReference type="Proteomes" id="UP001207337"/>
    </source>
</evidence>
<proteinExistence type="predicted"/>
<comment type="subcellular location">
    <subcellularLocation>
        <location evidence="1">Cytoplasm</location>
    </subcellularLocation>
</comment>
<accession>A0ABT3PXJ2</accession>
<dbReference type="Proteomes" id="UP001207337">
    <property type="component" value="Unassembled WGS sequence"/>
</dbReference>
<dbReference type="EMBL" id="JAJNDC010000001">
    <property type="protein sequence ID" value="MCW9712571.1"/>
    <property type="molecule type" value="Genomic_DNA"/>
</dbReference>
<evidence type="ECO:0008006" key="4">
    <source>
        <dbReference type="Google" id="ProtNLM"/>
    </source>
</evidence>
<sequence>MNSDQSFKQVTPDAKLNQIISVYDKAAQLLASIGLDPSNHKEETLRSVCQQRHWSEVEVLDWVKKHHEDYSIQEDQHKQTDIDYDDSLPQWITYLEEEFLKRSISLLDEISDSFSRVHKIHGNQYPWLKNMEWHFNSFDEALRLYYGFERNKFYPIALRLYNNDNGNVLDGTIRKLERSLKIIEDDQERLIKLKDVVKERGNNFKNPEGACTTLCIMNHNFFELEEILEKQFRIEVENVIPIVRQELNVI</sequence>
<dbReference type="PANTHER" id="PTHR36438">
    <property type="entry name" value="IRON-SULFUR CLUSTER REPAIR PROTEIN YTFE"/>
    <property type="match status" value="1"/>
</dbReference>
<evidence type="ECO:0000313" key="2">
    <source>
        <dbReference type="EMBL" id="MCW9712571.1"/>
    </source>
</evidence>
<gene>
    <name evidence="2" type="ORF">LQ318_06620</name>
</gene>
<evidence type="ECO:0000256" key="1">
    <source>
        <dbReference type="ARBA" id="ARBA00004496"/>
    </source>
</evidence>
<name>A0ABT3PXJ2_9BACT</name>
<organism evidence="2 3">
    <name type="scientific">Fodinibius salicampi</name>
    <dbReference type="NCBI Taxonomy" id="1920655"/>
    <lineage>
        <taxon>Bacteria</taxon>
        <taxon>Pseudomonadati</taxon>
        <taxon>Balneolota</taxon>
        <taxon>Balneolia</taxon>
        <taxon>Balneolales</taxon>
        <taxon>Balneolaceae</taxon>
        <taxon>Fodinibius</taxon>
    </lineage>
</organism>